<feature type="transmembrane region" description="Helical" evidence="5">
    <location>
        <begin position="74"/>
        <end position="92"/>
    </location>
</feature>
<dbReference type="Proteomes" id="UP000190857">
    <property type="component" value="Unassembled WGS sequence"/>
</dbReference>
<dbReference type="STRING" id="123320.SAMN06309945_2224"/>
<protein>
    <submittedName>
        <fullName evidence="7">O-antigen ligase</fullName>
    </submittedName>
</protein>
<evidence type="ECO:0000256" key="1">
    <source>
        <dbReference type="ARBA" id="ARBA00004141"/>
    </source>
</evidence>
<feature type="transmembrane region" description="Helical" evidence="5">
    <location>
        <begin position="264"/>
        <end position="282"/>
    </location>
</feature>
<dbReference type="OrthoDB" id="1118146at2"/>
<dbReference type="GO" id="GO:0016874">
    <property type="term" value="F:ligase activity"/>
    <property type="evidence" value="ECO:0007669"/>
    <property type="project" value="UniProtKB-KW"/>
</dbReference>
<feature type="transmembrane region" description="Helical" evidence="5">
    <location>
        <begin position="352"/>
        <end position="373"/>
    </location>
</feature>
<dbReference type="PANTHER" id="PTHR37422:SF17">
    <property type="entry name" value="O-ANTIGEN LIGASE"/>
    <property type="match status" value="1"/>
</dbReference>
<dbReference type="RefSeq" id="WP_159449527.1">
    <property type="nucleotide sequence ID" value="NZ_FUZP01000002.1"/>
</dbReference>
<accession>A0A1T5KH17</accession>
<sequence length="456" mass="49291">MTRTRVLPPASESTWRLQVRAAAATALFVAFAGDALRNAFTMWGFSIIAVAVTVWLVVLFVMQRPRIDSTRLPKSLIAYLLLAFASLAWSAYPGASAFTLLGVVVCTFAGLFVATMLSWPEVLRALGAAVKWVLGLSILFELLVSVVLRHPLLPVTLIGTEGKHPALSYWSRNELFTGDRIQGIVGNANLLGVIALIGIIVFALQLAGKTARGFRGWFWLGLAVLEFLLTRSSTMIVAAAIAAVALAAALGFRHAASAAARRALSLGVVVVGAGLVLGATVFSRPLLGLLGKSSDLTGRLEIWDTVQSLAAQTPVFGLGFSSPWVPWVKPFDSLVVRHGVVQLQAHNAWLDVWLQLGILGVIVFAAVVFATLWRVWFLAVDRPRFDLRDDRPYTALSLLPLLIITVLIVQSFAESRILIESGWVLLTLFALKSKQHPVIDSDAAAADPVRYEVEPA</sequence>
<dbReference type="InterPro" id="IPR007016">
    <property type="entry name" value="O-antigen_ligase-rel_domated"/>
</dbReference>
<evidence type="ECO:0000256" key="3">
    <source>
        <dbReference type="ARBA" id="ARBA00022989"/>
    </source>
</evidence>
<dbReference type="InterPro" id="IPR051533">
    <property type="entry name" value="WaaL-like"/>
</dbReference>
<evidence type="ECO:0000256" key="2">
    <source>
        <dbReference type="ARBA" id="ARBA00022692"/>
    </source>
</evidence>
<feature type="transmembrane region" description="Helical" evidence="5">
    <location>
        <begin position="98"/>
        <end position="117"/>
    </location>
</feature>
<feature type="transmembrane region" description="Helical" evidence="5">
    <location>
        <begin position="129"/>
        <end position="148"/>
    </location>
</feature>
<keyword evidence="4 5" id="KW-0472">Membrane</keyword>
<dbReference type="EMBL" id="FUZP01000002">
    <property type="protein sequence ID" value="SKC62983.1"/>
    <property type="molecule type" value="Genomic_DNA"/>
</dbReference>
<feature type="transmembrane region" description="Helical" evidence="5">
    <location>
        <begin position="235"/>
        <end position="252"/>
    </location>
</feature>
<keyword evidence="2 5" id="KW-0812">Transmembrane</keyword>
<keyword evidence="7" id="KW-0436">Ligase</keyword>
<dbReference type="Pfam" id="PF04932">
    <property type="entry name" value="Wzy_C"/>
    <property type="match status" value="1"/>
</dbReference>
<evidence type="ECO:0000256" key="4">
    <source>
        <dbReference type="ARBA" id="ARBA00023136"/>
    </source>
</evidence>
<feature type="transmembrane region" description="Helical" evidence="5">
    <location>
        <begin position="393"/>
        <end position="413"/>
    </location>
</feature>
<reference evidence="7 8" key="1">
    <citation type="submission" date="2017-02" db="EMBL/GenBank/DDBJ databases">
        <authorList>
            <person name="Peterson S.W."/>
        </authorList>
    </citation>
    <scope>NUCLEOTIDE SEQUENCE [LARGE SCALE GENOMIC DNA]</scope>
    <source>
        <strain evidence="7 8">VKM Ac-2059</strain>
    </source>
</reference>
<feature type="transmembrane region" description="Helical" evidence="5">
    <location>
        <begin position="42"/>
        <end position="62"/>
    </location>
</feature>
<evidence type="ECO:0000313" key="7">
    <source>
        <dbReference type="EMBL" id="SKC62983.1"/>
    </source>
</evidence>
<keyword evidence="8" id="KW-1185">Reference proteome</keyword>
<proteinExistence type="predicted"/>
<comment type="subcellular location">
    <subcellularLocation>
        <location evidence="1">Membrane</location>
        <topology evidence="1">Multi-pass membrane protein</topology>
    </subcellularLocation>
</comment>
<organism evidence="7 8">
    <name type="scientific">Okibacterium fritillariae</name>
    <dbReference type="NCBI Taxonomy" id="123320"/>
    <lineage>
        <taxon>Bacteria</taxon>
        <taxon>Bacillati</taxon>
        <taxon>Actinomycetota</taxon>
        <taxon>Actinomycetes</taxon>
        <taxon>Micrococcales</taxon>
        <taxon>Microbacteriaceae</taxon>
        <taxon>Okibacterium</taxon>
    </lineage>
</organism>
<dbReference type="GO" id="GO:0016020">
    <property type="term" value="C:membrane"/>
    <property type="evidence" value="ECO:0007669"/>
    <property type="project" value="UniProtKB-SubCell"/>
</dbReference>
<feature type="transmembrane region" description="Helical" evidence="5">
    <location>
        <begin position="213"/>
        <end position="229"/>
    </location>
</feature>
<feature type="domain" description="O-antigen ligase-related" evidence="6">
    <location>
        <begin position="222"/>
        <end position="365"/>
    </location>
</feature>
<evidence type="ECO:0000259" key="6">
    <source>
        <dbReference type="Pfam" id="PF04932"/>
    </source>
</evidence>
<feature type="transmembrane region" description="Helical" evidence="5">
    <location>
        <begin position="184"/>
        <end position="206"/>
    </location>
</feature>
<keyword evidence="3 5" id="KW-1133">Transmembrane helix</keyword>
<dbReference type="PANTHER" id="PTHR37422">
    <property type="entry name" value="TEICHURONIC ACID BIOSYNTHESIS PROTEIN TUAE"/>
    <property type="match status" value="1"/>
</dbReference>
<evidence type="ECO:0000313" key="8">
    <source>
        <dbReference type="Proteomes" id="UP000190857"/>
    </source>
</evidence>
<name>A0A1T5KH17_9MICO</name>
<gene>
    <name evidence="7" type="ORF">SAMN06309945_2224</name>
</gene>
<dbReference type="AlphaFoldDB" id="A0A1T5KH17"/>
<evidence type="ECO:0000256" key="5">
    <source>
        <dbReference type="SAM" id="Phobius"/>
    </source>
</evidence>